<dbReference type="EMBL" id="VTPX01000009">
    <property type="protein sequence ID" value="KAA0016948.1"/>
    <property type="molecule type" value="Genomic_DNA"/>
</dbReference>
<feature type="domain" description="Fe/B12 periplasmic-binding" evidence="1">
    <location>
        <begin position="91"/>
        <end position="335"/>
    </location>
</feature>
<dbReference type="SUPFAM" id="SSF53807">
    <property type="entry name" value="Helical backbone' metal receptor"/>
    <property type="match status" value="1"/>
</dbReference>
<sequence>MSRTMWALHRRLRRPSVPMLCSPAPLAQLAEPMMRSLSPLLNAVMSLVPWWPAIAAVGAALLPLHAMAEVDAISVEDDGGRTVTLSRPAERIVALAPHLVEMSYAVDAGGQLVGAIEGSDYPPAAAHIDRVGSYRGIPIELVIAKRPDLVLAWGSGTPASLIEQLDRLGIPVYRSEPRRLDQIAGDLRDIGRLSGHDAAGEKAASRFERELQRSSQTLSPKPRVFYQLGQSPLTTLAGGQIVTQIIRHCGGEPLFEEAPVLVPQIGWESLLEARPQVILAAGDDDRWKAFWAHHDELPAVQDGALYTVDRDAISRPGPRMIQAVREVCQALADAHRKVKGAPDRAPPFSG</sequence>
<protein>
    <submittedName>
        <fullName evidence="2">Cobalamin-binding protein</fullName>
    </submittedName>
</protein>
<dbReference type="InterPro" id="IPR050902">
    <property type="entry name" value="ABC_Transporter_SBP"/>
</dbReference>
<evidence type="ECO:0000313" key="2">
    <source>
        <dbReference type="EMBL" id="KAA0016948.1"/>
    </source>
</evidence>
<gene>
    <name evidence="2" type="ORF">F0A16_15740</name>
</gene>
<proteinExistence type="predicted"/>
<reference evidence="2 3" key="1">
    <citation type="submission" date="2019-08" db="EMBL/GenBank/DDBJ databases">
        <title>Bioinformatics analysis of the strain L3 and L5.</title>
        <authorList>
            <person name="Li X."/>
        </authorList>
    </citation>
    <scope>NUCLEOTIDE SEQUENCE [LARGE SCALE GENOMIC DNA]</scope>
    <source>
        <strain evidence="2 3">L3</strain>
    </source>
</reference>
<comment type="caution">
    <text evidence="2">The sequence shown here is derived from an EMBL/GenBank/DDBJ whole genome shotgun (WGS) entry which is preliminary data.</text>
</comment>
<dbReference type="AlphaFoldDB" id="A0A640WA39"/>
<name>A0A640WA39_9GAMM</name>
<dbReference type="InterPro" id="IPR002491">
    <property type="entry name" value="ABC_transptr_periplasmic_BD"/>
</dbReference>
<evidence type="ECO:0000259" key="1">
    <source>
        <dbReference type="PROSITE" id="PS50983"/>
    </source>
</evidence>
<dbReference type="Pfam" id="PF01497">
    <property type="entry name" value="Peripla_BP_2"/>
    <property type="match status" value="1"/>
</dbReference>
<dbReference type="GO" id="GO:0071281">
    <property type="term" value="P:cellular response to iron ion"/>
    <property type="evidence" value="ECO:0007669"/>
    <property type="project" value="TreeGrafter"/>
</dbReference>
<dbReference type="PANTHER" id="PTHR30535:SF34">
    <property type="entry name" value="MOLYBDATE-BINDING PROTEIN MOLA"/>
    <property type="match status" value="1"/>
</dbReference>
<dbReference type="PROSITE" id="PS50983">
    <property type="entry name" value="FE_B12_PBP"/>
    <property type="match status" value="1"/>
</dbReference>
<evidence type="ECO:0000313" key="3">
    <source>
        <dbReference type="Proteomes" id="UP000466024"/>
    </source>
</evidence>
<dbReference type="CDD" id="cd01144">
    <property type="entry name" value="BtuF"/>
    <property type="match status" value="1"/>
</dbReference>
<accession>A0A640WA39</accession>
<organism evidence="2 3">
    <name type="scientific">Salinicola corii</name>
    <dbReference type="NCBI Taxonomy" id="2606937"/>
    <lineage>
        <taxon>Bacteria</taxon>
        <taxon>Pseudomonadati</taxon>
        <taxon>Pseudomonadota</taxon>
        <taxon>Gammaproteobacteria</taxon>
        <taxon>Oceanospirillales</taxon>
        <taxon>Halomonadaceae</taxon>
        <taxon>Salinicola</taxon>
    </lineage>
</organism>
<keyword evidence="3" id="KW-1185">Reference proteome</keyword>
<dbReference type="Proteomes" id="UP000466024">
    <property type="component" value="Unassembled WGS sequence"/>
</dbReference>
<dbReference type="Gene3D" id="3.40.50.1980">
    <property type="entry name" value="Nitrogenase molybdenum iron protein domain"/>
    <property type="match status" value="2"/>
</dbReference>
<dbReference type="PANTHER" id="PTHR30535">
    <property type="entry name" value="VITAMIN B12-BINDING PROTEIN"/>
    <property type="match status" value="1"/>
</dbReference>